<sequence length="1226" mass="132511">MRRSVRIGLAVLPAMLLVVVLAIASLLASETGSRWLLGWVPGLQVEGFDGRLGGRWQAQSLQWQHGGQQVRVQAPRLQWSPSCLLRLRLCIDELSAARVELVFPPSTEPASDEPFELPDIRLPVAIQLSRVDIGPLNLNGDELLRSVYLEADWREPGVQIAALRVIREGLQAELSGTLHPQGDWPLALTGQASLPAPDARPWQVTFDVSGSVREDLVLALSSEGYLAAELNGSLQPLHEHLPGSFRLQVRDFKASPELPDTLRLDELELTARGDLQDGYIVLGTGRLPGKGGVVRLALETRVTAQGAQLQVLELDAGEKQRLALEGDFGWAEGLQANASLHWNEFPWQRLYPLEQAPPVTLRRLQAQVQYDDGRYLGNLDASLGGPAGDFTLVSPFSGTLQEIHLPQLELVAGQGRVAGSLSAGFADAIDWTADLALSDFDPAYWLAELPGKLAGTLRSQGGLRDGVLRADAELDLQGELRRRPARLALLASGAGEQWTVQQLQIRLGDNSVQGSGRWAERLAGQLDLDLRNLGQLWPGLAGQLSGALKLAGSARSPEGELSLGGQRLAFEDNKVGQLQLDALLGAGERARLGIKADGIRVGETELGQATLNASGTRQRHEAALALQGPLLKLALGLDGGLRGDDWHGQLTRLDLDAQRQRWSLQAPAALSRLGNGRIELGAHCWVSGPASLCAEKQRLMPEPQIRYRLRDFQLASLQPYLPDDIAWQGVLSADIHLDLPSAGPDGRISLDAGPGVLRLRESGEWLDFPYQTLSLDSRLTPQKVDGNLRFDGGDLGTLALQLSIDPRGELKPLSGDFQLTGLDLAVARPFVLQVDRLEGQLNGSGRLSGTLTQPEVNGRLVLSSGEIAGNELPVTIEALRANVLIDGESLQLEGDWRSGERGRGQLNGSLDWREGLDLDLRVSGSDLPVAVEPYAELDVSPDLRITLVERQLAISGKVDVPRGAITVRELPPSTVKVSQDAEIVGQQQEARDDGLAVRMDIAVEVGRERLRFSGFGLTADLAGHLHIGNDLDARGELNLNNGRYRAYGQRLTIRRARLLFTGLLSQPYLDIEAIRRIEAENVVAGLRISGSAEQPRIDVFSEPVMSQEQALAYLVLGRALGADSGDSNLLAQAALGLGLMGGSSFAGGLAEQLGIEDFMLDTEGSGSSTSVVASGQITERLSLRYGVGVFEPANTIALRYRLTRRIFLEAASGLASSLDLFYRRDF</sequence>
<dbReference type="InterPro" id="IPR007452">
    <property type="entry name" value="TamB_C"/>
</dbReference>
<feature type="domain" description="Translocation and assembly module TamB C-terminal" evidence="5">
    <location>
        <begin position="899"/>
        <end position="1226"/>
    </location>
</feature>
<dbReference type="GO" id="GO:0009306">
    <property type="term" value="P:protein secretion"/>
    <property type="evidence" value="ECO:0007669"/>
    <property type="project" value="InterPro"/>
</dbReference>
<keyword evidence="2" id="KW-0812">Transmembrane</keyword>
<dbReference type="EMBL" id="QJUP01000014">
    <property type="protein sequence ID" value="TBU95988.1"/>
    <property type="molecule type" value="Genomic_DNA"/>
</dbReference>
<dbReference type="AlphaFoldDB" id="A0A4Q9R604"/>
<evidence type="ECO:0000256" key="1">
    <source>
        <dbReference type="ARBA" id="ARBA00004167"/>
    </source>
</evidence>
<keyword evidence="3" id="KW-1133">Transmembrane helix</keyword>
<dbReference type="PANTHER" id="PTHR36985:SF1">
    <property type="entry name" value="TRANSLOCATION AND ASSEMBLY MODULE SUBUNIT TAMB"/>
    <property type="match status" value="1"/>
</dbReference>
<comment type="caution">
    <text evidence="6">The sequence shown here is derived from an EMBL/GenBank/DDBJ whole genome shotgun (WGS) entry which is preliminary data.</text>
</comment>
<reference evidence="6 7" key="1">
    <citation type="submission" date="2018-06" db="EMBL/GenBank/DDBJ databases">
        <title>Three novel Pseudomonas species isolated from symptomatic oak.</title>
        <authorList>
            <person name="Bueno-Gonzalez V."/>
            <person name="Brady C."/>
        </authorList>
    </citation>
    <scope>NUCLEOTIDE SEQUENCE [LARGE SCALE GENOMIC DNA]</scope>
    <source>
        <strain evidence="6 7">P17C</strain>
    </source>
</reference>
<proteinExistence type="predicted"/>
<keyword evidence="4" id="KW-0472">Membrane</keyword>
<evidence type="ECO:0000313" key="6">
    <source>
        <dbReference type="EMBL" id="TBU95988.1"/>
    </source>
</evidence>
<accession>A0A4Q9R604</accession>
<evidence type="ECO:0000313" key="7">
    <source>
        <dbReference type="Proteomes" id="UP000292639"/>
    </source>
</evidence>
<evidence type="ECO:0000256" key="4">
    <source>
        <dbReference type="ARBA" id="ARBA00023136"/>
    </source>
</evidence>
<dbReference type="Proteomes" id="UP000292639">
    <property type="component" value="Unassembled WGS sequence"/>
</dbReference>
<dbReference type="PANTHER" id="PTHR36985">
    <property type="entry name" value="TRANSLOCATION AND ASSEMBLY MODULE SUBUNIT TAMB"/>
    <property type="match status" value="1"/>
</dbReference>
<name>A0A4Q9R604_9GAMM</name>
<dbReference type="RefSeq" id="WP_131184184.1">
    <property type="nucleotide sequence ID" value="NZ_QJUO01000010.1"/>
</dbReference>
<comment type="subcellular location">
    <subcellularLocation>
        <location evidence="1">Membrane</location>
        <topology evidence="1">Single-pass membrane protein</topology>
    </subcellularLocation>
</comment>
<evidence type="ECO:0000256" key="2">
    <source>
        <dbReference type="ARBA" id="ARBA00022692"/>
    </source>
</evidence>
<evidence type="ECO:0000259" key="5">
    <source>
        <dbReference type="Pfam" id="PF04357"/>
    </source>
</evidence>
<dbReference type="Pfam" id="PF04357">
    <property type="entry name" value="TamB"/>
    <property type="match status" value="1"/>
</dbReference>
<protein>
    <recommendedName>
        <fullName evidence="5">Translocation and assembly module TamB C-terminal domain-containing protein</fullName>
    </recommendedName>
</protein>
<dbReference type="GO" id="GO:0005886">
    <property type="term" value="C:plasma membrane"/>
    <property type="evidence" value="ECO:0007669"/>
    <property type="project" value="InterPro"/>
</dbReference>
<keyword evidence="7" id="KW-1185">Reference proteome</keyword>
<organism evidence="6 7">
    <name type="scientific">Stutzerimonas kirkiae</name>
    <dbReference type="NCBI Taxonomy" id="2211392"/>
    <lineage>
        <taxon>Bacteria</taxon>
        <taxon>Pseudomonadati</taxon>
        <taxon>Pseudomonadota</taxon>
        <taxon>Gammaproteobacteria</taxon>
        <taxon>Pseudomonadales</taxon>
        <taxon>Pseudomonadaceae</taxon>
        <taxon>Stutzerimonas</taxon>
    </lineage>
</organism>
<evidence type="ECO:0000256" key="3">
    <source>
        <dbReference type="ARBA" id="ARBA00022989"/>
    </source>
</evidence>
<gene>
    <name evidence="6" type="ORF">DNJ96_11085</name>
</gene>
<dbReference type="GO" id="GO:0097347">
    <property type="term" value="C:TAM protein secretion complex"/>
    <property type="evidence" value="ECO:0007669"/>
    <property type="project" value="TreeGrafter"/>
</dbReference>